<feature type="compositionally biased region" description="Gly residues" evidence="1">
    <location>
        <begin position="218"/>
        <end position="227"/>
    </location>
</feature>
<organism evidence="3 4">
    <name type="scientific">Nocardiopsis terrae</name>
    <dbReference type="NCBI Taxonomy" id="372655"/>
    <lineage>
        <taxon>Bacteria</taxon>
        <taxon>Bacillati</taxon>
        <taxon>Actinomycetota</taxon>
        <taxon>Actinomycetes</taxon>
        <taxon>Streptosporangiales</taxon>
        <taxon>Nocardiopsidaceae</taxon>
        <taxon>Nocardiopsis</taxon>
    </lineage>
</organism>
<dbReference type="Proteomes" id="UP000598217">
    <property type="component" value="Unassembled WGS sequence"/>
</dbReference>
<feature type="compositionally biased region" description="Basic and acidic residues" evidence="1">
    <location>
        <begin position="170"/>
        <end position="179"/>
    </location>
</feature>
<feature type="region of interest" description="Disordered" evidence="1">
    <location>
        <begin position="85"/>
        <end position="240"/>
    </location>
</feature>
<feature type="compositionally biased region" description="Acidic residues" evidence="1">
    <location>
        <begin position="180"/>
        <end position="215"/>
    </location>
</feature>
<name>A0ABR9HJZ5_9ACTN</name>
<gene>
    <name evidence="3" type="ORF">H4W79_003564</name>
</gene>
<feature type="compositionally biased region" description="Acidic residues" evidence="1">
    <location>
        <begin position="137"/>
        <end position="148"/>
    </location>
</feature>
<accession>A0ABR9HJZ5</accession>
<dbReference type="EMBL" id="JADBDY010000001">
    <property type="protein sequence ID" value="MBE1459350.1"/>
    <property type="molecule type" value="Genomic_DNA"/>
</dbReference>
<evidence type="ECO:0000313" key="3">
    <source>
        <dbReference type="EMBL" id="MBE1459350.1"/>
    </source>
</evidence>
<proteinExistence type="predicted"/>
<evidence type="ECO:0000256" key="1">
    <source>
        <dbReference type="SAM" id="MobiDB-lite"/>
    </source>
</evidence>
<keyword evidence="2" id="KW-0472">Membrane</keyword>
<dbReference type="RefSeq" id="WP_191275740.1">
    <property type="nucleotide sequence ID" value="NZ_BMXJ01000010.1"/>
</dbReference>
<keyword evidence="2" id="KW-0812">Transmembrane</keyword>
<reference evidence="3 4" key="1">
    <citation type="submission" date="2020-10" db="EMBL/GenBank/DDBJ databases">
        <title>Sequencing the genomes of 1000 actinobacteria strains.</title>
        <authorList>
            <person name="Klenk H.-P."/>
        </authorList>
    </citation>
    <scope>NUCLEOTIDE SEQUENCE [LARGE SCALE GENOMIC DNA]</scope>
    <source>
        <strain evidence="3 4">DSM 45157</strain>
    </source>
</reference>
<comment type="caution">
    <text evidence="3">The sequence shown here is derived from an EMBL/GenBank/DDBJ whole genome shotgun (WGS) entry which is preliminary data.</text>
</comment>
<feature type="transmembrane region" description="Helical" evidence="2">
    <location>
        <begin position="54"/>
        <end position="74"/>
    </location>
</feature>
<protein>
    <submittedName>
        <fullName evidence="3">Type IV secretory pathway VirB10-like protein</fullName>
    </submittedName>
</protein>
<feature type="compositionally biased region" description="Low complexity" evidence="1">
    <location>
        <begin position="103"/>
        <end position="121"/>
    </location>
</feature>
<evidence type="ECO:0000256" key="2">
    <source>
        <dbReference type="SAM" id="Phobius"/>
    </source>
</evidence>
<sequence>MSSPNDRNETEFEDQLRQILRAEADEVAPSGEGLHLIRERTERQRGAAWFRLPWLRPAAAVAAATLIAASVVIANPQVRDQVLEIVPAGADRAGTPPEPSQEDAGSTTPPTPTTDSASGTSKPEKEPGQPAENSPSPEDEASAEEEGQESTSSCPPEDEVAPTATDSESGDERDGKQTEDADCDPTGEPTEEPTETPEEPDEGEEDPGSGEEEPDSGSGSGNGGGSNDSGESEESSVSSD</sequence>
<keyword evidence="4" id="KW-1185">Reference proteome</keyword>
<keyword evidence="2" id="KW-1133">Transmembrane helix</keyword>
<evidence type="ECO:0000313" key="4">
    <source>
        <dbReference type="Proteomes" id="UP000598217"/>
    </source>
</evidence>